<dbReference type="Pfam" id="PF02518">
    <property type="entry name" value="HATPase_c"/>
    <property type="match status" value="1"/>
</dbReference>
<evidence type="ECO:0000259" key="10">
    <source>
        <dbReference type="PROSITE" id="PS50113"/>
    </source>
</evidence>
<comment type="catalytic activity">
    <reaction evidence="1">
        <text>ATP + protein L-histidine = ADP + protein N-phospho-L-histidine.</text>
        <dbReference type="EC" id="2.7.13.3"/>
    </reaction>
</comment>
<dbReference type="PRINTS" id="PR00344">
    <property type="entry name" value="BCTRLSENSOR"/>
</dbReference>
<dbReference type="InterPro" id="IPR013656">
    <property type="entry name" value="PAS_4"/>
</dbReference>
<dbReference type="GO" id="GO:0000155">
    <property type="term" value="F:phosphorelay sensor kinase activity"/>
    <property type="evidence" value="ECO:0007669"/>
    <property type="project" value="InterPro"/>
</dbReference>
<dbReference type="CDD" id="cd00075">
    <property type="entry name" value="HATPase"/>
    <property type="match status" value="1"/>
</dbReference>
<dbReference type="PANTHER" id="PTHR43065:SF46">
    <property type="entry name" value="C4-DICARBOXYLATE TRANSPORT SENSOR PROTEIN DCTB"/>
    <property type="match status" value="1"/>
</dbReference>
<dbReference type="Gene3D" id="1.10.287.130">
    <property type="match status" value="1"/>
</dbReference>
<dbReference type="Gene3D" id="3.30.565.10">
    <property type="entry name" value="Histidine kinase-like ATPase, C-terminal domain"/>
    <property type="match status" value="1"/>
</dbReference>
<dbReference type="GO" id="GO:0005524">
    <property type="term" value="F:ATP binding"/>
    <property type="evidence" value="ECO:0007669"/>
    <property type="project" value="UniProtKB-KW"/>
</dbReference>
<sequence>MNTVFQFPHIQIKQEIIWKLFNSLPLGISIATDKSCTVICHNLLAANFLRIGLFYHNSLTSYKAEVLCNGCKLESQEMPIQRAVRNNEIIVNEELEFIWNDGISKTARLNAFPLYDENGEINGAITIYEDITANKKKTKRKSYLVNLEKNSFGMAAVIKAILQSINVGVAVLDHNLKFIMVNDYFAINIHNMAINDIMGHTLQDIFSKKYDPLIVNELLQIHLNTLQTGNPFSVTRWHKRLTDDRYFNWQISQVTDTVDNFAGILMIINDVTEHIQFSSLTRNHSVKFKRGRRDIWEIIENMPDGCYFLDNEWRFSYVNKVAMTYAEDYKSLRQKEDLIGKYVWDILPKTPVFYESMVKAKSTRTPMHIEFFSQLSQYWMSMSIYPQSGGGLAVYFRNIDEQKKIQEKMARLDRLSLVGEMAASISHEIRNPMTTVRGYLQLLESKQQFHDYREKFALMIEELDRANQIISEFLSLANNKLVQRKPVNLVEILKAILPLIECDAHLIGQKVKIELQEIPLAMLDVKEIRQLILNLVRNAFEAMYPGGTLTIQIFSKRNRIVLAVQDEGKGIPEEVKAKIGTPFYTTKENGTGLGLAICYSIAKRHDALIEFTTSKEGTIFYVYFKACES</sequence>
<evidence type="ECO:0000256" key="4">
    <source>
        <dbReference type="ARBA" id="ARBA00022679"/>
    </source>
</evidence>
<dbReference type="InterPro" id="IPR036097">
    <property type="entry name" value="HisK_dim/P_sf"/>
</dbReference>
<dbReference type="EC" id="2.7.13.3" evidence="2"/>
<dbReference type="InterPro" id="IPR003661">
    <property type="entry name" value="HisK_dim/P_dom"/>
</dbReference>
<evidence type="ECO:0000313" key="12">
    <source>
        <dbReference type="Proteomes" id="UP000277811"/>
    </source>
</evidence>
<name>A0A498RAU2_9FIRM</name>
<dbReference type="RefSeq" id="WP_165865982.1">
    <property type="nucleotide sequence ID" value="NZ_UPPP01000072.1"/>
</dbReference>
<dbReference type="SMART" id="SM00388">
    <property type="entry name" value="HisKA"/>
    <property type="match status" value="1"/>
</dbReference>
<dbReference type="Proteomes" id="UP000277811">
    <property type="component" value="Unassembled WGS sequence"/>
</dbReference>
<keyword evidence="4" id="KW-0808">Transferase</keyword>
<evidence type="ECO:0000256" key="6">
    <source>
        <dbReference type="ARBA" id="ARBA00022777"/>
    </source>
</evidence>
<organism evidence="11 12">
    <name type="scientific">Lucifera butyrica</name>
    <dbReference type="NCBI Taxonomy" id="1351585"/>
    <lineage>
        <taxon>Bacteria</taxon>
        <taxon>Bacillati</taxon>
        <taxon>Bacillota</taxon>
        <taxon>Negativicutes</taxon>
        <taxon>Veillonellales</taxon>
        <taxon>Veillonellaceae</taxon>
        <taxon>Lucifera</taxon>
    </lineage>
</organism>
<dbReference type="SUPFAM" id="SSF55785">
    <property type="entry name" value="PYP-like sensor domain (PAS domain)"/>
    <property type="match status" value="3"/>
</dbReference>
<dbReference type="Gene3D" id="3.30.450.20">
    <property type="entry name" value="PAS domain"/>
    <property type="match status" value="3"/>
</dbReference>
<dbReference type="PANTHER" id="PTHR43065">
    <property type="entry name" value="SENSOR HISTIDINE KINASE"/>
    <property type="match status" value="1"/>
</dbReference>
<dbReference type="InterPro" id="IPR036890">
    <property type="entry name" value="HATPase_C_sf"/>
</dbReference>
<feature type="domain" description="PAC" evidence="10">
    <location>
        <begin position="91"/>
        <end position="143"/>
    </location>
</feature>
<reference evidence="11 12" key="1">
    <citation type="submission" date="2018-06" db="EMBL/GenBank/DDBJ databases">
        <authorList>
            <person name="Strepis N."/>
        </authorList>
    </citation>
    <scope>NUCLEOTIDE SEQUENCE [LARGE SCALE GENOMIC DNA]</scope>
    <source>
        <strain evidence="11">LUCI</strain>
    </source>
</reference>
<dbReference type="SMART" id="SM00091">
    <property type="entry name" value="PAS"/>
    <property type="match status" value="2"/>
</dbReference>
<keyword evidence="12" id="KW-1185">Reference proteome</keyword>
<keyword evidence="3" id="KW-0597">Phosphoprotein</keyword>
<dbReference type="Pfam" id="PF13426">
    <property type="entry name" value="PAS_9"/>
    <property type="match status" value="1"/>
</dbReference>
<dbReference type="SMART" id="SM00387">
    <property type="entry name" value="HATPase_c"/>
    <property type="match status" value="1"/>
</dbReference>
<dbReference type="InterPro" id="IPR000014">
    <property type="entry name" value="PAS"/>
</dbReference>
<dbReference type="EMBL" id="UPPP01000072">
    <property type="protein sequence ID" value="VBB07243.1"/>
    <property type="molecule type" value="Genomic_DNA"/>
</dbReference>
<dbReference type="InterPro" id="IPR035965">
    <property type="entry name" value="PAS-like_dom_sf"/>
</dbReference>
<evidence type="ECO:0000256" key="5">
    <source>
        <dbReference type="ARBA" id="ARBA00022741"/>
    </source>
</evidence>
<evidence type="ECO:0000313" key="11">
    <source>
        <dbReference type="EMBL" id="VBB07243.1"/>
    </source>
</evidence>
<gene>
    <name evidence="11" type="ORF">LUCI_2487</name>
</gene>
<evidence type="ECO:0000259" key="9">
    <source>
        <dbReference type="PROSITE" id="PS50109"/>
    </source>
</evidence>
<dbReference type="PROSITE" id="PS50113">
    <property type="entry name" value="PAC"/>
    <property type="match status" value="1"/>
</dbReference>
<feature type="domain" description="Histidine kinase" evidence="9">
    <location>
        <begin position="424"/>
        <end position="628"/>
    </location>
</feature>
<evidence type="ECO:0000256" key="8">
    <source>
        <dbReference type="ARBA" id="ARBA00023012"/>
    </source>
</evidence>
<dbReference type="PROSITE" id="PS50109">
    <property type="entry name" value="HIS_KIN"/>
    <property type="match status" value="1"/>
</dbReference>
<dbReference type="CDD" id="cd00082">
    <property type="entry name" value="HisKA"/>
    <property type="match status" value="1"/>
</dbReference>
<evidence type="ECO:0000256" key="1">
    <source>
        <dbReference type="ARBA" id="ARBA00000085"/>
    </source>
</evidence>
<dbReference type="SUPFAM" id="SSF47384">
    <property type="entry name" value="Homodimeric domain of signal transducing histidine kinase"/>
    <property type="match status" value="1"/>
</dbReference>
<evidence type="ECO:0000256" key="7">
    <source>
        <dbReference type="ARBA" id="ARBA00022840"/>
    </source>
</evidence>
<dbReference type="InterPro" id="IPR004358">
    <property type="entry name" value="Sig_transdc_His_kin-like_C"/>
</dbReference>
<dbReference type="InterPro" id="IPR003594">
    <property type="entry name" value="HATPase_dom"/>
</dbReference>
<dbReference type="SUPFAM" id="SSF55874">
    <property type="entry name" value="ATPase domain of HSP90 chaperone/DNA topoisomerase II/histidine kinase"/>
    <property type="match status" value="1"/>
</dbReference>
<evidence type="ECO:0000256" key="2">
    <source>
        <dbReference type="ARBA" id="ARBA00012438"/>
    </source>
</evidence>
<protein>
    <recommendedName>
        <fullName evidence="2">histidine kinase</fullName>
        <ecNumber evidence="2">2.7.13.3</ecNumber>
    </recommendedName>
</protein>
<accession>A0A498RAU2</accession>
<proteinExistence type="predicted"/>
<keyword evidence="8" id="KW-0902">Two-component regulatory system</keyword>
<keyword evidence="6" id="KW-0418">Kinase</keyword>
<evidence type="ECO:0000256" key="3">
    <source>
        <dbReference type="ARBA" id="ARBA00022553"/>
    </source>
</evidence>
<dbReference type="InterPro" id="IPR000700">
    <property type="entry name" value="PAS-assoc_C"/>
</dbReference>
<keyword evidence="5" id="KW-0547">Nucleotide-binding</keyword>
<dbReference type="Pfam" id="PF08448">
    <property type="entry name" value="PAS_4"/>
    <property type="match status" value="2"/>
</dbReference>
<keyword evidence="7" id="KW-0067">ATP-binding</keyword>
<dbReference type="AlphaFoldDB" id="A0A498RAU2"/>
<dbReference type="InterPro" id="IPR005467">
    <property type="entry name" value="His_kinase_dom"/>
</dbReference>
<dbReference type="Pfam" id="PF00512">
    <property type="entry name" value="HisKA"/>
    <property type="match status" value="1"/>
</dbReference>
<dbReference type="CDD" id="cd00130">
    <property type="entry name" value="PAS"/>
    <property type="match status" value="1"/>
</dbReference>